<proteinExistence type="inferred from homology"/>
<organism evidence="11">
    <name type="scientific">hydrothermal vent metagenome</name>
    <dbReference type="NCBI Taxonomy" id="652676"/>
    <lineage>
        <taxon>unclassified sequences</taxon>
        <taxon>metagenomes</taxon>
        <taxon>ecological metagenomes</taxon>
    </lineage>
</organism>
<evidence type="ECO:0000256" key="6">
    <source>
        <dbReference type="ARBA" id="ARBA00022801"/>
    </source>
</evidence>
<evidence type="ECO:0000256" key="5">
    <source>
        <dbReference type="ARBA" id="ARBA00022763"/>
    </source>
</evidence>
<accession>A0A3B0WVX8</accession>
<dbReference type="CDD" id="cd10030">
    <property type="entry name" value="UDG-F4_TTUDGA_SPO1dp_like"/>
    <property type="match status" value="1"/>
</dbReference>
<keyword evidence="5" id="KW-0227">DNA damage</keyword>
<keyword evidence="8" id="KW-0411">Iron-sulfur</keyword>
<evidence type="ECO:0000256" key="3">
    <source>
        <dbReference type="ARBA" id="ARBA00022485"/>
    </source>
</evidence>
<evidence type="ECO:0000256" key="7">
    <source>
        <dbReference type="ARBA" id="ARBA00023004"/>
    </source>
</evidence>
<dbReference type="NCBIfam" id="TIGR00758">
    <property type="entry name" value="UDG_fam4"/>
    <property type="match status" value="1"/>
</dbReference>
<dbReference type="InterPro" id="IPR036895">
    <property type="entry name" value="Uracil-DNA_glycosylase-like_sf"/>
</dbReference>
<protein>
    <recommendedName>
        <fullName evidence="2">Type-4 uracil-DNA glycosylase</fullName>
    </recommendedName>
</protein>
<evidence type="ECO:0000259" key="10">
    <source>
        <dbReference type="SMART" id="SM00986"/>
    </source>
</evidence>
<evidence type="ECO:0000256" key="1">
    <source>
        <dbReference type="ARBA" id="ARBA00006521"/>
    </source>
</evidence>
<keyword evidence="4" id="KW-0479">Metal-binding</keyword>
<evidence type="ECO:0000256" key="9">
    <source>
        <dbReference type="ARBA" id="ARBA00023204"/>
    </source>
</evidence>
<gene>
    <name evidence="11" type="ORF">MNBD_GAMMA05-2425</name>
</gene>
<dbReference type="SMART" id="SM00986">
    <property type="entry name" value="UDG"/>
    <property type="match status" value="1"/>
</dbReference>
<dbReference type="GO" id="GO:0046872">
    <property type="term" value="F:metal ion binding"/>
    <property type="evidence" value="ECO:0007669"/>
    <property type="project" value="UniProtKB-KW"/>
</dbReference>
<evidence type="ECO:0000256" key="8">
    <source>
        <dbReference type="ARBA" id="ARBA00023014"/>
    </source>
</evidence>
<keyword evidence="3" id="KW-0004">4Fe-4S</keyword>
<evidence type="ECO:0000256" key="4">
    <source>
        <dbReference type="ARBA" id="ARBA00022723"/>
    </source>
</evidence>
<dbReference type="SUPFAM" id="SSF52141">
    <property type="entry name" value="Uracil-DNA glycosylase-like"/>
    <property type="match status" value="1"/>
</dbReference>
<dbReference type="SMART" id="SM00987">
    <property type="entry name" value="UreE_C"/>
    <property type="match status" value="1"/>
</dbReference>
<name>A0A3B0WVX8_9ZZZZ</name>
<feature type="domain" description="Uracil-DNA glycosylase-like" evidence="10">
    <location>
        <begin position="70"/>
        <end position="220"/>
    </location>
</feature>
<dbReference type="Pfam" id="PF03167">
    <property type="entry name" value="UDG"/>
    <property type="match status" value="1"/>
</dbReference>
<evidence type="ECO:0000256" key="2">
    <source>
        <dbReference type="ARBA" id="ARBA00019403"/>
    </source>
</evidence>
<dbReference type="AlphaFoldDB" id="A0A3B0WVX8"/>
<dbReference type="GO" id="GO:0097506">
    <property type="term" value="F:deaminated base DNA N-glycosylase activity"/>
    <property type="evidence" value="ECO:0007669"/>
    <property type="project" value="UniProtKB-ARBA"/>
</dbReference>
<dbReference type="InterPro" id="IPR005122">
    <property type="entry name" value="Uracil-DNA_glycosylase-like"/>
</dbReference>
<keyword evidence="7" id="KW-0408">Iron</keyword>
<evidence type="ECO:0000313" key="11">
    <source>
        <dbReference type="EMBL" id="VAW55352.1"/>
    </source>
</evidence>
<keyword evidence="6" id="KW-0378">Hydrolase</keyword>
<comment type="similarity">
    <text evidence="1">Belongs to the uracil-DNA glycosylase (UDG) superfamily. Type 4 (UDGa) family.</text>
</comment>
<dbReference type="PANTHER" id="PTHR33693">
    <property type="entry name" value="TYPE-5 URACIL-DNA GLYCOSYLASE"/>
    <property type="match status" value="1"/>
</dbReference>
<dbReference type="Gene3D" id="3.40.470.10">
    <property type="entry name" value="Uracil-DNA glycosylase-like domain"/>
    <property type="match status" value="1"/>
</dbReference>
<dbReference type="InterPro" id="IPR051536">
    <property type="entry name" value="UDG_Type-4/5"/>
</dbReference>
<dbReference type="GO" id="GO:0006281">
    <property type="term" value="P:DNA repair"/>
    <property type="evidence" value="ECO:0007669"/>
    <property type="project" value="UniProtKB-KW"/>
</dbReference>
<dbReference type="GO" id="GO:0051539">
    <property type="term" value="F:4 iron, 4 sulfur cluster binding"/>
    <property type="evidence" value="ECO:0007669"/>
    <property type="project" value="UniProtKB-KW"/>
</dbReference>
<sequence length="231" mass="26104">MMNNNTAPPLDENTRRYYLDAMGVQCWQLRESPDVIIEQEVNNLTWPQLENDIQSCTHCQLHQSRKQPICGRGNVSADLFFILLAPTQSNDESGKLCDGEANALFSKMLSAIEISIDDVYITSLLKCSVPAVHTVSPKEIQSCNSYLQQQLQLIQPRLVVVLGEIANQCLFQKVLPLDDFRALNTDSPQQLNTIPLFASYSPEELLQRPESKRDAWSDLQQIKKILGLNKT</sequence>
<keyword evidence="9" id="KW-0234">DNA repair</keyword>
<reference evidence="11" key="1">
    <citation type="submission" date="2018-06" db="EMBL/GenBank/DDBJ databases">
        <authorList>
            <person name="Zhirakovskaya E."/>
        </authorList>
    </citation>
    <scope>NUCLEOTIDE SEQUENCE</scope>
</reference>
<dbReference type="InterPro" id="IPR005273">
    <property type="entry name" value="Ura-DNA_glyco_family4"/>
</dbReference>
<dbReference type="EMBL" id="UOFE01000048">
    <property type="protein sequence ID" value="VAW55352.1"/>
    <property type="molecule type" value="Genomic_DNA"/>
</dbReference>